<dbReference type="EMBL" id="LS423452">
    <property type="protein sequence ID" value="SPS06446.1"/>
    <property type="molecule type" value="Genomic_DNA"/>
</dbReference>
<protein>
    <submittedName>
        <fullName evidence="1">Uncharacterized protein</fullName>
    </submittedName>
</protein>
<name>A0A2X0SKR2_9PROT</name>
<sequence length="62" mass="7017">MGKDVDRSGLGRRLQLQVNLGYAPRVCMNSVQNNVWLRDYPLIGRKIWSAIGGCVKESCHEK</sequence>
<dbReference type="AlphaFoldDB" id="A0A2X0SKR2"/>
<proteinExistence type="predicted"/>
<reference evidence="1" key="1">
    <citation type="submission" date="2018-05" db="EMBL/GenBank/DDBJ databases">
        <authorList>
            <person name="Lanie J.A."/>
            <person name="Ng W.-L."/>
            <person name="Kazmierczak K.M."/>
            <person name="Andrzejewski T.M."/>
            <person name="Davidsen T.M."/>
            <person name="Wayne K.J."/>
            <person name="Tettelin H."/>
            <person name="Glass J.I."/>
            <person name="Rusch D."/>
            <person name="Podicherti R."/>
            <person name="Tsui H.-C.T."/>
            <person name="Winkler M.E."/>
        </authorList>
    </citation>
    <scope>NUCLEOTIDE SEQUENCE</scope>
    <source>
        <strain evidence="1">KNB</strain>
    </source>
</reference>
<evidence type="ECO:0000313" key="1">
    <source>
        <dbReference type="EMBL" id="SPS06446.1"/>
    </source>
</evidence>
<accession>A0A2X0SKR2</accession>
<organism evidence="1">
    <name type="scientific">Candidatus Nitrotoga fabula</name>
    <dbReference type="NCBI Taxonomy" id="2182327"/>
    <lineage>
        <taxon>Bacteria</taxon>
        <taxon>Pseudomonadati</taxon>
        <taxon>Pseudomonadota</taxon>
        <taxon>Betaproteobacteria</taxon>
        <taxon>Nitrosomonadales</taxon>
        <taxon>Gallionellaceae</taxon>
        <taxon>Candidatus Nitrotoga</taxon>
    </lineage>
</organism>
<gene>
    <name evidence="1" type="ORF">NITFAB_2039</name>
</gene>